<reference evidence="11 12" key="1">
    <citation type="submission" date="2021-05" db="EMBL/GenBank/DDBJ databases">
        <title>Genome Assembly of Synthetic Allotetraploid Brassica napus Reveals Homoeologous Exchanges between Subgenomes.</title>
        <authorList>
            <person name="Davis J.T."/>
        </authorList>
    </citation>
    <scope>NUCLEOTIDE SEQUENCE [LARGE SCALE GENOMIC DNA]</scope>
    <source>
        <strain evidence="12">cv. Da-Ae</strain>
        <tissue evidence="11">Seedling</tissue>
    </source>
</reference>
<protein>
    <recommendedName>
        <fullName evidence="8">Lon protease homolog</fullName>
        <ecNumber evidence="8">3.4.21.-</ecNumber>
    </recommendedName>
</protein>
<dbReference type="Gene3D" id="3.30.230.10">
    <property type="match status" value="3"/>
</dbReference>
<dbReference type="InterPro" id="IPR008269">
    <property type="entry name" value="Lon_proteolytic"/>
</dbReference>
<sequence>MFKGFSSVKRIIFFLHILTVSFSLGQSITLIFLKFPLSLPLLMLKPYTSHHMPLAIRVGSTPANRSLLLLKAWSQQTRWNRSSHDLARRAFFSTLTNSKPTVSCSAIVSSKPCLDDCLTVIAVPFRDGPLIPGFYMPLCVKDPKVLAALQESKSGETPYAGAFLLKDDKDPSTGSSVIHQVGTLAQILSIQGEQVIVIGRERLQITEMVGKDPLTVKIHHLKDKPYDKDDEVIRSTYFEVISMLREVLKTTSLWREQDNIGNSNYRKLAEFLLQKRRRKLTDSGAGIFEAVDFNYQKLADFGAGISDAKKHKIQEVLEELDVHKRLNLTLELVKKQVEMNKIQLFHASLFPVTHATATFKKRIEPIKEKIPKHVLKVIEEQFAKIDRIIRNYGSTDDIFTYVDWLTALPWGKCSDDNFDVLRAEKILDEDHYGLRDVKERILEFIAVGTLTGNPQGKIICLSGPPGVGKTSIARSVARALDRKFFRLAVGGLSDSSHIKGDRGVYIGATPGKMVQCLKEVGTENPLVLLDEIDKLGKKRSRDPEGALLELLDPQQNSHFLDYFLDVTIDLSKVLFVCTANVTDMIPGPLLDRMEVITLAGYTTDEKMHIARDYLVKIVSGKCGIKPEQVDFSDTALLSLIENYCREAGVRNLQKQIEKIFRKIALKLVRQRAPAKTDLESSAEGSIEQSTEVAEKFMINESNLADYVGKPVFRGEKIYEQTPVGVVMGLAWTSMGGSTLYIETTFVEEGEGKGGLHITGHLGSVMKESAEIAHTVARRIMFDKDPNNLFFANSKLHLHVPEGATPKDGPSAGCTMITSLLSLAMKKPVRKDLAMTGEVTLTGRILPIGGLKEKTMAARRSQVKEIIFPEANRIDFEHLEESFKEGLDLFTSHHVTSRLRNRSSHKLARRAFLTTLTDSKPTDTVSAKPCIDDCQTVVALPLLRKPLIPGFYMPLYVKDPKVLAALQESKSGQAPYAGAFLLKDDKYASTASSYYGFETVNILDKLKGKELLKKIYQVGTLAQILSIQGKQVILVGRKRLQITEMVNRNPLTVKAQHIKDKPYDKDDEVIKATYIEVISMLRDVLETTSLFRNRVIGDSNYRKLAEFLLQKRRRNFTGLRAGIFDATDFNYQKLADFGAGICGANKHKIQEVLEELDIHKRLDLVKKLVEISKIRVFHASIFPVTHATVEDKKEEYGSAEYVKQNRLSDTFRKRIEPIKEKIPKHVLEVIEEELANLDRKEYGFGSTDSIYSYLDWLTALPWGNCSDENFDVLRAEKILDEDHYGLHVVKERILEFIAVANLTGNPEGRKIICLSGPPGVGKTSVARSVARALGRKFFRLAVGGLSDSSEIKGDRRVYIGATPGKMVQCLKEVGTENPLVLLDEIDKLGNSSRDPEGALLELLDPEQNAHFLDYFLDVPIDLSKVLFVCTANNIDRLPGPLLDRMEVIELAGYTADEKMHIARDYLVKIVQRKCGMKPEQVDVSDAALLSLIENYCREAGVRNLQKQIEKIFRKIALKLVRQQASAKAAMVDLESSETAAEGSIELTNEYLRLADVLKLVGFDERGEQRGATPKDGPSAGCTMITYLLSLAMKKSVRKDLAMTGEVTLTGRILPIGGLKEKTMAARRSQVKVIIFPEANRRDFEGLEESVKEGLDLFTSHHVASRFKNRSSHKLARRGFFSTLTDSKPTDTVSAKPCIDDCQTVVALPLLSKPLIPGFYMPLYVKDPKVLAALQESKRGQAAYAGAFLLKDDKNASSSSSFETVNTLDKLKGKELLNKIHQVGTLAQILSIQGEQVILIGRKRLQITEMLSEDPLTVKTHHIKDKPYDKDDEVIIKATYFEVISMLRDVLETKSLWRDQVQTYTQFTGFGAGIFEAIDVFYQKLTGFGAGVFDANDLNYKKLADFGAGISGANKHKIQEVLEELDVHKRLVLVKKQVEVDKIQVFHASIFPESTAKTVEDKQEESGSANYVEKTQPSDKFRERVYSKLILEEIPKHVVKVMEEKFEKLDRGEKDSRSTESIYNYLDWLTALPWGECSDDSFDVLRAEKILDEDHYGLRDVKERILEFIAVGTLTSNPQGKIICLSGPPGVGKTSIARSVARALNRKFFRLAVGGLSDSAEIKGERGIYIGAAPGKMVQCLKEVGTENPLVLLDEIDKLGKSSRDDPEGALLELLDPQQNTHFLDYFLDVTIDLSKVLFVCTANDTDKISGPLLDRMEVIELAGYTTDEKMHIARDYLVKNVKRKCGLKPEQVDVSDTALLSLIENYCREAGVRNIQKHIEKIFRKIALKLVRQQASALAAMTDLKSSETAAKGSIELTNEYLRLADVFEYAVGGGPTREKSKEIALKLGRQQASTKAAKTDLKSYNEYLRLKELEYALAGGPMSDKSRAVPEFTIDASNLADYVGKPVFRGEKIYEQTPVGVVMGLAWTSMGGSTLYIETTFVEEGEGKGGLHITGHLGKVMKESAEIAHTVARRIMFDKDPGNLFFANSKLHLHVPEGATPKDGPSAGCTMITSLLSLAMKKPVRKDLAMTGEVTLTGRILPIGGLKEKTMAARRSQVKVIIFPEANRRDFEDLEESFKEGLDVHFVDEYEQIFELAFGHDH</sequence>
<feature type="active site" evidence="6">
    <location>
        <position position="853"/>
    </location>
</feature>
<evidence type="ECO:0000256" key="2">
    <source>
        <dbReference type="ARBA" id="ARBA00022741"/>
    </source>
</evidence>
<evidence type="ECO:0000313" key="12">
    <source>
        <dbReference type="Proteomes" id="UP000824890"/>
    </source>
</evidence>
<feature type="domain" description="Lon proteolytic" evidence="9">
    <location>
        <begin position="2416"/>
        <end position="2600"/>
    </location>
</feature>
<dbReference type="Gene3D" id="1.20.58.1480">
    <property type="match status" value="1"/>
</dbReference>
<dbReference type="Proteomes" id="UP000824890">
    <property type="component" value="Unassembled WGS sequence"/>
</dbReference>
<keyword evidence="2 7" id="KW-0547">Nucleotide-binding</keyword>
<keyword evidence="5 7" id="KW-0067">ATP-binding</keyword>
<dbReference type="InterPro" id="IPR003593">
    <property type="entry name" value="AAA+_ATPase"/>
</dbReference>
<keyword evidence="3 6" id="KW-0378">Hydrolase</keyword>
<name>A0ABQ8CUS7_BRANA</name>
<evidence type="ECO:0000256" key="5">
    <source>
        <dbReference type="ARBA" id="ARBA00022840"/>
    </source>
</evidence>
<evidence type="ECO:0000313" key="11">
    <source>
        <dbReference type="EMBL" id="KAH0920786.1"/>
    </source>
</evidence>
<feature type="domain" description="Lon N-terminal" evidence="10">
    <location>
        <begin position="120"/>
        <end position="337"/>
    </location>
</feature>
<accession>A0ABQ8CUS7</accession>
<dbReference type="PROSITE" id="PS51787">
    <property type="entry name" value="LON_N"/>
    <property type="match status" value="3"/>
</dbReference>
<dbReference type="PRINTS" id="PR00830">
    <property type="entry name" value="ENDOLAPTASE"/>
</dbReference>
<feature type="active site" evidence="6">
    <location>
        <position position="2506"/>
    </location>
</feature>
<dbReference type="PANTHER" id="PTHR43718:SF13">
    <property type="entry name" value="LON PROTEASE HOMOLOG"/>
    <property type="match status" value="1"/>
</dbReference>
<evidence type="ECO:0000256" key="3">
    <source>
        <dbReference type="ARBA" id="ARBA00022801"/>
    </source>
</evidence>
<keyword evidence="12" id="KW-1185">Reference proteome</keyword>
<dbReference type="SUPFAM" id="SSF52540">
    <property type="entry name" value="P-loop containing nucleoside triphosphate hydrolases"/>
    <property type="match status" value="3"/>
</dbReference>
<feature type="domain" description="Lon proteolytic" evidence="9">
    <location>
        <begin position="720"/>
        <end position="904"/>
    </location>
</feature>
<feature type="active site" evidence="6">
    <location>
        <position position="810"/>
    </location>
</feature>
<dbReference type="InterPro" id="IPR046336">
    <property type="entry name" value="Lon_prtase_N_sf"/>
</dbReference>
<dbReference type="Gene3D" id="3.40.50.300">
    <property type="entry name" value="P-loop containing nucleotide triphosphate hydrolases"/>
    <property type="match status" value="3"/>
</dbReference>
<organism evidence="11 12">
    <name type="scientific">Brassica napus</name>
    <name type="common">Rape</name>
    <dbReference type="NCBI Taxonomy" id="3708"/>
    <lineage>
        <taxon>Eukaryota</taxon>
        <taxon>Viridiplantae</taxon>
        <taxon>Streptophyta</taxon>
        <taxon>Embryophyta</taxon>
        <taxon>Tracheophyta</taxon>
        <taxon>Spermatophyta</taxon>
        <taxon>Magnoliopsida</taxon>
        <taxon>eudicotyledons</taxon>
        <taxon>Gunneridae</taxon>
        <taxon>Pentapetalae</taxon>
        <taxon>rosids</taxon>
        <taxon>malvids</taxon>
        <taxon>Brassicales</taxon>
        <taxon>Brassicaceae</taxon>
        <taxon>Brassiceae</taxon>
        <taxon>Brassica</taxon>
    </lineage>
</organism>
<dbReference type="EC" id="3.4.21.-" evidence="8"/>
<dbReference type="SUPFAM" id="SSF54211">
    <property type="entry name" value="Ribosomal protein S5 domain 2-like"/>
    <property type="match status" value="3"/>
</dbReference>
<dbReference type="Gene3D" id="1.20.5.5270">
    <property type="match status" value="1"/>
</dbReference>
<dbReference type="SMART" id="SM00464">
    <property type="entry name" value="LON"/>
    <property type="match status" value="3"/>
</dbReference>
<dbReference type="Gene3D" id="2.30.130.40">
    <property type="entry name" value="LON domain-like"/>
    <property type="match status" value="3"/>
</dbReference>
<dbReference type="PANTHER" id="PTHR43718">
    <property type="entry name" value="LON PROTEASE"/>
    <property type="match status" value="1"/>
</dbReference>
<dbReference type="InterPro" id="IPR003111">
    <property type="entry name" value="Lon_prtase_N"/>
</dbReference>
<dbReference type="Pfam" id="PF05362">
    <property type="entry name" value="Lon_C"/>
    <property type="match status" value="3"/>
</dbReference>
<dbReference type="Gene3D" id="1.10.8.60">
    <property type="match status" value="3"/>
</dbReference>
<dbReference type="InterPro" id="IPR014721">
    <property type="entry name" value="Ribsml_uS5_D2-typ_fold_subgr"/>
</dbReference>
<dbReference type="PROSITE" id="PS51786">
    <property type="entry name" value="LON_PROTEOLYTIC"/>
    <property type="match status" value="3"/>
</dbReference>
<evidence type="ECO:0000256" key="8">
    <source>
        <dbReference type="RuleBase" id="RU000592"/>
    </source>
</evidence>
<evidence type="ECO:0000256" key="1">
    <source>
        <dbReference type="ARBA" id="ARBA00022670"/>
    </source>
</evidence>
<feature type="active site" evidence="6">
    <location>
        <position position="1620"/>
    </location>
</feature>
<dbReference type="InterPro" id="IPR020568">
    <property type="entry name" value="Ribosomal_Su5_D2-typ_SF"/>
</dbReference>
<feature type="domain" description="Lon N-terminal" evidence="10">
    <location>
        <begin position="1703"/>
        <end position="1940"/>
    </location>
</feature>
<dbReference type="CDD" id="cd19500">
    <property type="entry name" value="RecA-like_Lon"/>
    <property type="match status" value="3"/>
</dbReference>
<comment type="caution">
    <text evidence="11">The sequence shown here is derived from an EMBL/GenBank/DDBJ whole genome shotgun (WGS) entry which is preliminary data.</text>
</comment>
<dbReference type="Pfam" id="PF02190">
    <property type="entry name" value="LON_substr_bdg"/>
    <property type="match status" value="3"/>
</dbReference>
<dbReference type="InterPro" id="IPR004815">
    <property type="entry name" value="Lon_bac/euk-typ"/>
</dbReference>
<evidence type="ECO:0000256" key="4">
    <source>
        <dbReference type="ARBA" id="ARBA00022825"/>
    </source>
</evidence>
<feature type="domain" description="Lon proteolytic" evidence="9">
    <location>
        <begin position="1569"/>
        <end position="1674"/>
    </location>
</feature>
<dbReference type="NCBIfam" id="TIGR00763">
    <property type="entry name" value="lon"/>
    <property type="match status" value="2"/>
</dbReference>
<feature type="active site" evidence="6">
    <location>
        <position position="1577"/>
    </location>
</feature>
<evidence type="ECO:0000259" key="10">
    <source>
        <dbReference type="PROSITE" id="PS51787"/>
    </source>
</evidence>
<keyword evidence="1 6" id="KW-0645">Protease</keyword>
<feature type="domain" description="Lon N-terminal" evidence="10">
    <location>
        <begin position="936"/>
        <end position="1172"/>
    </location>
</feature>
<dbReference type="InterPro" id="IPR008268">
    <property type="entry name" value="Peptidase_S16_AS"/>
</dbReference>
<evidence type="ECO:0000259" key="9">
    <source>
        <dbReference type="PROSITE" id="PS51786"/>
    </source>
</evidence>
<dbReference type="InterPro" id="IPR027065">
    <property type="entry name" value="Lon_Prtase"/>
</dbReference>
<feature type="active site" evidence="6">
    <location>
        <position position="2549"/>
    </location>
</feature>
<dbReference type="SMART" id="SM00382">
    <property type="entry name" value="AAA"/>
    <property type="match status" value="3"/>
</dbReference>
<dbReference type="InterPro" id="IPR027417">
    <property type="entry name" value="P-loop_NTPase"/>
</dbReference>
<evidence type="ECO:0000256" key="6">
    <source>
        <dbReference type="PROSITE-ProRule" id="PRU01122"/>
    </source>
</evidence>
<proteinExistence type="inferred from homology"/>
<dbReference type="EMBL" id="JAGKQM010000006">
    <property type="protein sequence ID" value="KAH0920786.1"/>
    <property type="molecule type" value="Genomic_DNA"/>
</dbReference>
<dbReference type="InterPro" id="IPR054594">
    <property type="entry name" value="Lon_lid"/>
</dbReference>
<dbReference type="Pfam" id="PF00004">
    <property type="entry name" value="AAA"/>
    <property type="match status" value="3"/>
</dbReference>
<dbReference type="InterPro" id="IPR015947">
    <property type="entry name" value="PUA-like_sf"/>
</dbReference>
<dbReference type="SUPFAM" id="SSF88697">
    <property type="entry name" value="PUA domain-like"/>
    <property type="match status" value="3"/>
</dbReference>
<comment type="similarity">
    <text evidence="6 7">Belongs to the peptidase S16 family.</text>
</comment>
<keyword evidence="4 6" id="KW-0720">Serine protease</keyword>
<dbReference type="Pfam" id="PF22667">
    <property type="entry name" value="Lon_lid"/>
    <property type="match status" value="3"/>
</dbReference>
<gene>
    <name evidence="11" type="ORF">HID58_020804</name>
</gene>
<dbReference type="InterPro" id="IPR003959">
    <property type="entry name" value="ATPase_AAA_core"/>
</dbReference>
<evidence type="ECO:0000256" key="7">
    <source>
        <dbReference type="RuleBase" id="RU000591"/>
    </source>
</evidence>
<dbReference type="PROSITE" id="PS01046">
    <property type="entry name" value="LON_SER"/>
    <property type="match status" value="3"/>
</dbReference>